<feature type="non-terminal residue" evidence="1">
    <location>
        <position position="155"/>
    </location>
</feature>
<sequence>MTEIQPSTQPQKPRSRLVRLPENAVIVYRAPKPLPKDCEDGVWTPAQYRIGGHVLTFEQAKDWVRRLGLLSPEKATNVNNGTAWLAIDGFVRKSKKFIVVLCDDHCKTNDPLDDGDLLFVSRLALFPQGYLGMSNYPRFKPDRRDVGARKFLASH</sequence>
<evidence type="ECO:0000313" key="1">
    <source>
        <dbReference type="EMBL" id="KZV82733.1"/>
    </source>
</evidence>
<dbReference type="InParanoid" id="A0A165CMB8"/>
<dbReference type="EMBL" id="KV426306">
    <property type="protein sequence ID" value="KZV82733.1"/>
    <property type="molecule type" value="Genomic_DNA"/>
</dbReference>
<keyword evidence="2" id="KW-1185">Reference proteome</keyword>
<protein>
    <submittedName>
        <fullName evidence="1">Uncharacterized protein</fullName>
    </submittedName>
</protein>
<dbReference type="AlphaFoldDB" id="A0A165CMB8"/>
<accession>A0A165CMB8</accession>
<dbReference type="Proteomes" id="UP000077266">
    <property type="component" value="Unassembled WGS sequence"/>
</dbReference>
<proteinExistence type="predicted"/>
<evidence type="ECO:0000313" key="2">
    <source>
        <dbReference type="Proteomes" id="UP000077266"/>
    </source>
</evidence>
<name>A0A165CMB8_EXIGL</name>
<organism evidence="1 2">
    <name type="scientific">Exidia glandulosa HHB12029</name>
    <dbReference type="NCBI Taxonomy" id="1314781"/>
    <lineage>
        <taxon>Eukaryota</taxon>
        <taxon>Fungi</taxon>
        <taxon>Dikarya</taxon>
        <taxon>Basidiomycota</taxon>
        <taxon>Agaricomycotina</taxon>
        <taxon>Agaricomycetes</taxon>
        <taxon>Auriculariales</taxon>
        <taxon>Exidiaceae</taxon>
        <taxon>Exidia</taxon>
    </lineage>
</organism>
<reference evidence="1 2" key="1">
    <citation type="journal article" date="2016" name="Mol. Biol. Evol.">
        <title>Comparative Genomics of Early-Diverging Mushroom-Forming Fungi Provides Insights into the Origins of Lignocellulose Decay Capabilities.</title>
        <authorList>
            <person name="Nagy L.G."/>
            <person name="Riley R."/>
            <person name="Tritt A."/>
            <person name="Adam C."/>
            <person name="Daum C."/>
            <person name="Floudas D."/>
            <person name="Sun H."/>
            <person name="Yadav J.S."/>
            <person name="Pangilinan J."/>
            <person name="Larsson K.H."/>
            <person name="Matsuura K."/>
            <person name="Barry K."/>
            <person name="Labutti K."/>
            <person name="Kuo R."/>
            <person name="Ohm R.A."/>
            <person name="Bhattacharya S.S."/>
            <person name="Shirouzu T."/>
            <person name="Yoshinaga Y."/>
            <person name="Martin F.M."/>
            <person name="Grigoriev I.V."/>
            <person name="Hibbett D.S."/>
        </authorList>
    </citation>
    <scope>NUCLEOTIDE SEQUENCE [LARGE SCALE GENOMIC DNA]</scope>
    <source>
        <strain evidence="1 2">HHB12029</strain>
    </source>
</reference>
<gene>
    <name evidence="1" type="ORF">EXIGLDRAFT_729317</name>
</gene>